<protein>
    <recommendedName>
        <fullName evidence="9">Protein translocase subunit SecE</fullName>
    </recommendedName>
</protein>
<comment type="subcellular location">
    <subcellularLocation>
        <location evidence="9">Cell membrane</location>
        <topology evidence="9">Single-pass membrane protein</topology>
    </subcellularLocation>
    <subcellularLocation>
        <location evidence="1">Membrane</location>
    </subcellularLocation>
</comment>
<dbReference type="Pfam" id="PF00584">
    <property type="entry name" value="SecE"/>
    <property type="match status" value="1"/>
</dbReference>
<comment type="similarity">
    <text evidence="9">Belongs to the SecE/SEC61-gamma family.</text>
</comment>
<dbReference type="InterPro" id="IPR001901">
    <property type="entry name" value="Translocase_SecE/Sec61-g"/>
</dbReference>
<keyword evidence="6 9" id="KW-1133">Transmembrane helix</keyword>
<name>W7UVZ3_RUMFL</name>
<keyword evidence="11" id="KW-1185">Reference proteome</keyword>
<evidence type="ECO:0000256" key="2">
    <source>
        <dbReference type="ARBA" id="ARBA00022448"/>
    </source>
</evidence>
<evidence type="ECO:0000256" key="7">
    <source>
        <dbReference type="ARBA" id="ARBA00023010"/>
    </source>
</evidence>
<keyword evidence="5 9" id="KW-0653">Protein transport</keyword>
<comment type="caution">
    <text evidence="10">The sequence shown here is derived from an EMBL/GenBank/DDBJ whole genome shotgun (WGS) entry which is preliminary data.</text>
</comment>
<dbReference type="Proteomes" id="UP000019365">
    <property type="component" value="Unassembled WGS sequence"/>
</dbReference>
<evidence type="ECO:0000256" key="5">
    <source>
        <dbReference type="ARBA" id="ARBA00022927"/>
    </source>
</evidence>
<dbReference type="GO" id="GO:0009306">
    <property type="term" value="P:protein secretion"/>
    <property type="evidence" value="ECO:0007669"/>
    <property type="project" value="UniProtKB-UniRule"/>
</dbReference>
<accession>W7UVZ3</accession>
<dbReference type="RefSeq" id="WP_019680809.1">
    <property type="nucleotide sequence ID" value="NZ_ATAX01000035.1"/>
</dbReference>
<dbReference type="Gene3D" id="1.20.5.1030">
    <property type="entry name" value="Preprotein translocase secy subunit"/>
    <property type="match status" value="1"/>
</dbReference>
<evidence type="ECO:0000256" key="8">
    <source>
        <dbReference type="ARBA" id="ARBA00023136"/>
    </source>
</evidence>
<dbReference type="GO" id="GO:0043952">
    <property type="term" value="P:protein transport by the Sec complex"/>
    <property type="evidence" value="ECO:0007669"/>
    <property type="project" value="UniProtKB-UniRule"/>
</dbReference>
<gene>
    <name evidence="9" type="primary">secE</name>
    <name evidence="10" type="ORF">RF007C_08195</name>
</gene>
<dbReference type="PATRIC" id="fig|1341157.4.peg.2883"/>
<evidence type="ECO:0000256" key="1">
    <source>
        <dbReference type="ARBA" id="ARBA00004370"/>
    </source>
</evidence>
<keyword evidence="7 9" id="KW-0811">Translocation</keyword>
<evidence type="ECO:0000256" key="3">
    <source>
        <dbReference type="ARBA" id="ARBA00022475"/>
    </source>
</evidence>
<evidence type="ECO:0000313" key="11">
    <source>
        <dbReference type="Proteomes" id="UP000019365"/>
    </source>
</evidence>
<reference evidence="10 11" key="1">
    <citation type="journal article" date="2014" name="PLoS ONE">
        <title>Rumen cellulosomics: divergent fiber-degrading strategies revealed by comparative genome-wide analysis of six ruminococcal strains.</title>
        <authorList>
            <person name="Dassa B."/>
            <person name="Borovok I."/>
            <person name="Ruimy-Israeli V."/>
            <person name="Lamed R."/>
            <person name="Flint H.J."/>
            <person name="Duncan S.H."/>
            <person name="Henrissat B."/>
            <person name="Coutinho P."/>
            <person name="Morrison M."/>
            <person name="Mosoni P."/>
            <person name="Yeoman C.J."/>
            <person name="White B.A."/>
            <person name="Bayer E.A."/>
        </authorList>
    </citation>
    <scope>NUCLEOTIDE SEQUENCE [LARGE SCALE GENOMIC DNA]</scope>
    <source>
        <strain evidence="10 11">007c</strain>
    </source>
</reference>
<sequence length="77" mass="8560">MAKNTSSEKKSEKKQGNKIVKWFKDLRIEFKKVVWPTKKTVVNNTSVVLGVIVASAILVGLLDQGFLALLRLVYNAG</sequence>
<dbReference type="AlphaFoldDB" id="W7UVZ3"/>
<dbReference type="HAMAP" id="MF_00422">
    <property type="entry name" value="SecE"/>
    <property type="match status" value="1"/>
</dbReference>
<dbReference type="GO" id="GO:0005886">
    <property type="term" value="C:plasma membrane"/>
    <property type="evidence" value="ECO:0007669"/>
    <property type="project" value="UniProtKB-SubCell"/>
</dbReference>
<evidence type="ECO:0000256" key="6">
    <source>
        <dbReference type="ARBA" id="ARBA00022989"/>
    </source>
</evidence>
<dbReference type="eggNOG" id="COG0690">
    <property type="taxonomic scope" value="Bacteria"/>
</dbReference>
<keyword evidence="4 9" id="KW-0812">Transmembrane</keyword>
<comment type="subunit">
    <text evidence="9">Component of the Sec protein translocase complex. Heterotrimer consisting of SecY, SecE and SecG subunits. The heterotrimers can form oligomers, although 1 heterotrimer is thought to be able to translocate proteins. Interacts with the ribosome. Interacts with SecDF, and other proteins may be involved. Interacts with SecA.</text>
</comment>
<dbReference type="GO" id="GO:0006605">
    <property type="term" value="P:protein targeting"/>
    <property type="evidence" value="ECO:0007669"/>
    <property type="project" value="UniProtKB-UniRule"/>
</dbReference>
<dbReference type="NCBIfam" id="TIGR00964">
    <property type="entry name" value="secE_bact"/>
    <property type="match status" value="1"/>
</dbReference>
<dbReference type="GO" id="GO:0065002">
    <property type="term" value="P:intracellular protein transmembrane transport"/>
    <property type="evidence" value="ECO:0007669"/>
    <property type="project" value="UniProtKB-UniRule"/>
</dbReference>
<dbReference type="InterPro" id="IPR038379">
    <property type="entry name" value="SecE_sf"/>
</dbReference>
<proteinExistence type="inferred from homology"/>
<keyword evidence="2 9" id="KW-0813">Transport</keyword>
<evidence type="ECO:0000313" key="10">
    <source>
        <dbReference type="EMBL" id="EWM52507.1"/>
    </source>
</evidence>
<comment type="function">
    <text evidence="9">Essential subunit of the Sec protein translocation channel SecYEG. Clamps together the 2 halves of SecY. May contact the channel plug during translocation.</text>
</comment>
<dbReference type="EMBL" id="ATAX01000035">
    <property type="protein sequence ID" value="EWM52507.1"/>
    <property type="molecule type" value="Genomic_DNA"/>
</dbReference>
<evidence type="ECO:0000256" key="9">
    <source>
        <dbReference type="HAMAP-Rule" id="MF_00422"/>
    </source>
</evidence>
<dbReference type="PANTHER" id="PTHR33910">
    <property type="entry name" value="PROTEIN TRANSLOCASE SUBUNIT SECE"/>
    <property type="match status" value="1"/>
</dbReference>
<keyword evidence="3 9" id="KW-1003">Cell membrane</keyword>
<dbReference type="PANTHER" id="PTHR33910:SF1">
    <property type="entry name" value="PROTEIN TRANSLOCASE SUBUNIT SECE"/>
    <property type="match status" value="1"/>
</dbReference>
<evidence type="ECO:0000256" key="4">
    <source>
        <dbReference type="ARBA" id="ARBA00022692"/>
    </source>
</evidence>
<keyword evidence="8 9" id="KW-0472">Membrane</keyword>
<organism evidence="10 11">
    <name type="scientific">Ruminococcus flavefaciens 007c</name>
    <dbReference type="NCBI Taxonomy" id="1341157"/>
    <lineage>
        <taxon>Bacteria</taxon>
        <taxon>Bacillati</taxon>
        <taxon>Bacillota</taxon>
        <taxon>Clostridia</taxon>
        <taxon>Eubacteriales</taxon>
        <taxon>Oscillospiraceae</taxon>
        <taxon>Ruminococcus</taxon>
    </lineage>
</organism>
<dbReference type="GO" id="GO:0008320">
    <property type="term" value="F:protein transmembrane transporter activity"/>
    <property type="evidence" value="ECO:0007669"/>
    <property type="project" value="UniProtKB-UniRule"/>
</dbReference>
<dbReference type="InterPro" id="IPR005807">
    <property type="entry name" value="SecE_bac"/>
</dbReference>
<feature type="transmembrane region" description="Helical" evidence="9">
    <location>
        <begin position="41"/>
        <end position="62"/>
    </location>
</feature>